<evidence type="ECO:0000313" key="7">
    <source>
        <dbReference type="EMBL" id="ANB17839.1"/>
    </source>
</evidence>
<dbReference type="GO" id="GO:0003700">
    <property type="term" value="F:DNA-binding transcription factor activity"/>
    <property type="evidence" value="ECO:0007669"/>
    <property type="project" value="InterPro"/>
</dbReference>
<accession>A0A160DTW7</accession>
<dbReference type="Gene3D" id="2.60.120.10">
    <property type="entry name" value="Jelly Rolls"/>
    <property type="match status" value="1"/>
</dbReference>
<keyword evidence="5" id="KW-0804">Transcription</keyword>
<dbReference type="InterPro" id="IPR018060">
    <property type="entry name" value="HTH_AraC"/>
</dbReference>
<evidence type="ECO:0000256" key="2">
    <source>
        <dbReference type="ARBA" id="ARBA00023015"/>
    </source>
</evidence>
<reference evidence="7 8" key="1">
    <citation type="submission" date="2016-04" db="EMBL/GenBank/DDBJ databases">
        <title>Complete genome sequence of Dokdonella koreensis DS-123T.</title>
        <authorList>
            <person name="Kim J.F."/>
            <person name="Lee H."/>
            <person name="Kwak M.-J."/>
        </authorList>
    </citation>
    <scope>NUCLEOTIDE SEQUENCE [LARGE SCALE GENOMIC DNA]</scope>
    <source>
        <strain evidence="7 8">DS-123</strain>
    </source>
</reference>
<keyword evidence="8" id="KW-1185">Reference proteome</keyword>
<evidence type="ECO:0000256" key="1">
    <source>
        <dbReference type="ARBA" id="ARBA00022491"/>
    </source>
</evidence>
<dbReference type="Gene3D" id="1.10.10.60">
    <property type="entry name" value="Homeodomain-like"/>
    <property type="match status" value="1"/>
</dbReference>
<evidence type="ECO:0000256" key="4">
    <source>
        <dbReference type="ARBA" id="ARBA00023159"/>
    </source>
</evidence>
<dbReference type="PANTHER" id="PTHR11019">
    <property type="entry name" value="HTH-TYPE TRANSCRIPTIONAL REGULATOR NIMR"/>
    <property type="match status" value="1"/>
</dbReference>
<evidence type="ECO:0000256" key="5">
    <source>
        <dbReference type="ARBA" id="ARBA00023163"/>
    </source>
</evidence>
<evidence type="ECO:0000256" key="3">
    <source>
        <dbReference type="ARBA" id="ARBA00023125"/>
    </source>
</evidence>
<dbReference type="SUPFAM" id="SSF46689">
    <property type="entry name" value="Homeodomain-like"/>
    <property type="match status" value="1"/>
</dbReference>
<dbReference type="InterPro" id="IPR014710">
    <property type="entry name" value="RmlC-like_jellyroll"/>
</dbReference>
<name>A0A160DTW7_9GAMM</name>
<dbReference type="FunFam" id="1.10.10.60:FF:000132">
    <property type="entry name" value="AraC family transcriptional regulator"/>
    <property type="match status" value="1"/>
</dbReference>
<dbReference type="Pfam" id="PF02311">
    <property type="entry name" value="AraC_binding"/>
    <property type="match status" value="1"/>
</dbReference>
<dbReference type="STRING" id="1300342.I596_1816"/>
<dbReference type="EMBL" id="CP015249">
    <property type="protein sequence ID" value="ANB17839.1"/>
    <property type="molecule type" value="Genomic_DNA"/>
</dbReference>
<proteinExistence type="predicted"/>
<dbReference type="AlphaFoldDB" id="A0A160DTW7"/>
<dbReference type="RefSeq" id="WP_067646376.1">
    <property type="nucleotide sequence ID" value="NZ_CP015249.1"/>
</dbReference>
<dbReference type="PROSITE" id="PS01124">
    <property type="entry name" value="HTH_ARAC_FAMILY_2"/>
    <property type="match status" value="1"/>
</dbReference>
<dbReference type="PRINTS" id="PR00032">
    <property type="entry name" value="HTHARAC"/>
</dbReference>
<keyword evidence="4" id="KW-0010">Activator</keyword>
<dbReference type="GO" id="GO:0043565">
    <property type="term" value="F:sequence-specific DNA binding"/>
    <property type="evidence" value="ECO:0007669"/>
    <property type="project" value="InterPro"/>
</dbReference>
<sequence length="258" mass="27931">MKNVQPHEVEATPGPFVAVGSCYPAGHHVPRHRHWRAQFLYAADGVALVDTDLGNWVVPPERAVWIPAGVAHEVTMLAPVDLLSLYVAPDAATGLPVACRVVGVSRLAGGLLREAVELPPAYPSGSREDLIFSLLLLEIGRAPELPLKVPFPGDPRLAARCRRYLEQPSPHQTIDDWCEELAMSRRSFTRRFRAETGFGFAAWCRQACLLAALPRLAAGVPITTIAFDLGYESASAFATMFRRTLGAAPSRFLAGAAA</sequence>
<keyword evidence="3" id="KW-0238">DNA-binding</keyword>
<dbReference type="InterPro" id="IPR020449">
    <property type="entry name" value="Tscrpt_reg_AraC-type_HTH"/>
</dbReference>
<protein>
    <submittedName>
        <fullName evidence="7">Transcriptional regulator, AraC family</fullName>
    </submittedName>
</protein>
<dbReference type="PANTHER" id="PTHR11019:SF159">
    <property type="entry name" value="TRANSCRIPTIONAL REGULATOR-RELATED"/>
    <property type="match status" value="1"/>
</dbReference>
<dbReference type="InterPro" id="IPR009057">
    <property type="entry name" value="Homeodomain-like_sf"/>
</dbReference>
<evidence type="ECO:0000259" key="6">
    <source>
        <dbReference type="PROSITE" id="PS01124"/>
    </source>
</evidence>
<keyword evidence="1" id="KW-0678">Repressor</keyword>
<dbReference type="PROSITE" id="PS51257">
    <property type="entry name" value="PROKAR_LIPOPROTEIN"/>
    <property type="match status" value="1"/>
</dbReference>
<dbReference type="InterPro" id="IPR011051">
    <property type="entry name" value="RmlC_Cupin_sf"/>
</dbReference>
<dbReference type="PATRIC" id="fig|1300342.3.peg.1774"/>
<dbReference type="Proteomes" id="UP000076830">
    <property type="component" value="Chromosome"/>
</dbReference>
<organism evidence="7 8">
    <name type="scientific">Dokdonella koreensis DS-123</name>
    <dbReference type="NCBI Taxonomy" id="1300342"/>
    <lineage>
        <taxon>Bacteria</taxon>
        <taxon>Pseudomonadati</taxon>
        <taxon>Pseudomonadota</taxon>
        <taxon>Gammaproteobacteria</taxon>
        <taxon>Lysobacterales</taxon>
        <taxon>Rhodanobacteraceae</taxon>
        <taxon>Dokdonella</taxon>
    </lineage>
</organism>
<dbReference type="Pfam" id="PF12833">
    <property type="entry name" value="HTH_18"/>
    <property type="match status" value="1"/>
</dbReference>
<gene>
    <name evidence="7" type="ORF">I596_1816</name>
</gene>
<evidence type="ECO:0000313" key="8">
    <source>
        <dbReference type="Proteomes" id="UP000076830"/>
    </source>
</evidence>
<dbReference type="InterPro" id="IPR003313">
    <property type="entry name" value="AraC-bd"/>
</dbReference>
<feature type="domain" description="HTH araC/xylS-type" evidence="6">
    <location>
        <begin position="155"/>
        <end position="255"/>
    </location>
</feature>
<dbReference type="CDD" id="cd06124">
    <property type="entry name" value="cupin_NimR-like_N"/>
    <property type="match status" value="1"/>
</dbReference>
<dbReference type="SUPFAM" id="SSF51182">
    <property type="entry name" value="RmlC-like cupins"/>
    <property type="match status" value="1"/>
</dbReference>
<dbReference type="KEGG" id="dko:I596_1816"/>
<keyword evidence="2" id="KW-0805">Transcription regulation</keyword>
<dbReference type="SMART" id="SM00342">
    <property type="entry name" value="HTH_ARAC"/>
    <property type="match status" value="1"/>
</dbReference>